<organism evidence="3 4">
    <name type="scientific">Sphingobacterium zeae</name>
    <dbReference type="NCBI Taxonomy" id="1776859"/>
    <lineage>
        <taxon>Bacteria</taxon>
        <taxon>Pseudomonadati</taxon>
        <taxon>Bacteroidota</taxon>
        <taxon>Sphingobacteriia</taxon>
        <taxon>Sphingobacteriales</taxon>
        <taxon>Sphingobacteriaceae</taxon>
        <taxon>Sphingobacterium</taxon>
    </lineage>
</organism>
<keyword evidence="1" id="KW-0175">Coiled coil</keyword>
<evidence type="ECO:0000313" key="3">
    <source>
        <dbReference type="EMBL" id="MDQ1151918.1"/>
    </source>
</evidence>
<evidence type="ECO:0000256" key="2">
    <source>
        <dbReference type="SAM" id="Phobius"/>
    </source>
</evidence>
<protein>
    <submittedName>
        <fullName evidence="3">Uncharacterized protein</fullName>
    </submittedName>
</protein>
<reference evidence="3 4" key="1">
    <citation type="submission" date="2023-07" db="EMBL/GenBank/DDBJ databases">
        <title>Functional and genomic diversity of the sorghum phyllosphere microbiome.</title>
        <authorList>
            <person name="Shade A."/>
        </authorList>
    </citation>
    <scope>NUCLEOTIDE SEQUENCE [LARGE SCALE GENOMIC DNA]</scope>
    <source>
        <strain evidence="3 4">SORGH_AS_0892</strain>
    </source>
</reference>
<evidence type="ECO:0000313" key="4">
    <source>
        <dbReference type="Proteomes" id="UP001244640"/>
    </source>
</evidence>
<gene>
    <name evidence="3" type="ORF">QE382_003902</name>
</gene>
<accession>A0ABU0UAQ5</accession>
<name>A0ABU0UAQ5_9SPHI</name>
<feature type="transmembrane region" description="Helical" evidence="2">
    <location>
        <begin position="42"/>
        <end position="63"/>
    </location>
</feature>
<dbReference type="Proteomes" id="UP001244640">
    <property type="component" value="Unassembled WGS sequence"/>
</dbReference>
<keyword evidence="2" id="KW-0472">Membrane</keyword>
<feature type="coiled-coil region" evidence="1">
    <location>
        <begin position="106"/>
        <end position="137"/>
    </location>
</feature>
<dbReference type="RefSeq" id="WP_307187329.1">
    <property type="nucleotide sequence ID" value="NZ_JAUTBA010000001.1"/>
</dbReference>
<sequence>MKTGKIYKSLIILGFPFIMAPCMVIAQQAGAQGRTTFVSDSTLQWIVIVLLITVFVILMMLIFQGIGKNKAISRLNRRIDVIVNLQNSENQMQLRPQVSSSLPRYNEVADEKLKNQLNELTRKLEELNKKVDANQTKSMQINCLDKLNVDEIQSADLVLEAVVPQDQDTLSEPITLSIPQQQEFVSNCMTAGAFQELLPISKKSRHTPYIISKRENEYYFRLDESNLDAITTAIQYRNSYIDGFCESLNNYFPGAKSFTQESKLGKLQLVDGKLQVVEKIKIRYS</sequence>
<keyword evidence="2" id="KW-0812">Transmembrane</keyword>
<evidence type="ECO:0000256" key="1">
    <source>
        <dbReference type="SAM" id="Coils"/>
    </source>
</evidence>
<dbReference type="EMBL" id="JAUTBA010000001">
    <property type="protein sequence ID" value="MDQ1151918.1"/>
    <property type="molecule type" value="Genomic_DNA"/>
</dbReference>
<proteinExistence type="predicted"/>
<keyword evidence="2" id="KW-1133">Transmembrane helix</keyword>
<comment type="caution">
    <text evidence="3">The sequence shown here is derived from an EMBL/GenBank/DDBJ whole genome shotgun (WGS) entry which is preliminary data.</text>
</comment>
<keyword evidence="4" id="KW-1185">Reference proteome</keyword>